<dbReference type="EMBL" id="KZ997873">
    <property type="protein sequence ID" value="RKO86834.1"/>
    <property type="molecule type" value="Genomic_DNA"/>
</dbReference>
<accession>A0A4P9W3V3</accession>
<sequence length="211" mass="21934">MPSSTVFIRETNRTIPNAMIGVKSPTGSNVILTPTTCHGLCNSIPPRTCLFAVWNDGWCNLIQASSETSCNDITYISSLFPPGLGQLQASGSASRNPLSTSPSSHPNVSHLGKGPASSTAQLGNSVPASSHPAGTLHASRHTSEPAYIPAVEAFLTPFNYASVLGVNPNPTLFTTDHCPLPHENAPAPADQAAVSKTVLVTFAVARATHAP</sequence>
<feature type="region of interest" description="Disordered" evidence="1">
    <location>
        <begin position="88"/>
        <end position="141"/>
    </location>
</feature>
<feature type="compositionally biased region" description="Polar residues" evidence="1">
    <location>
        <begin position="116"/>
        <end position="128"/>
    </location>
</feature>
<evidence type="ECO:0000313" key="2">
    <source>
        <dbReference type="EMBL" id="RKO86834.1"/>
    </source>
</evidence>
<feature type="compositionally biased region" description="Polar residues" evidence="1">
    <location>
        <begin position="88"/>
        <end position="107"/>
    </location>
</feature>
<reference evidence="3" key="1">
    <citation type="journal article" date="2018" name="Nat. Microbiol.">
        <title>Leveraging single-cell genomics to expand the fungal tree of life.</title>
        <authorList>
            <person name="Ahrendt S.R."/>
            <person name="Quandt C.A."/>
            <person name="Ciobanu D."/>
            <person name="Clum A."/>
            <person name="Salamov A."/>
            <person name="Andreopoulos B."/>
            <person name="Cheng J.F."/>
            <person name="Woyke T."/>
            <person name="Pelin A."/>
            <person name="Henrissat B."/>
            <person name="Reynolds N.K."/>
            <person name="Benny G.L."/>
            <person name="Smith M.E."/>
            <person name="James T.Y."/>
            <person name="Grigoriev I.V."/>
        </authorList>
    </citation>
    <scope>NUCLEOTIDE SEQUENCE [LARGE SCALE GENOMIC DNA]</scope>
</reference>
<evidence type="ECO:0000256" key="1">
    <source>
        <dbReference type="SAM" id="MobiDB-lite"/>
    </source>
</evidence>
<protein>
    <submittedName>
        <fullName evidence="2">Uncharacterized protein</fullName>
    </submittedName>
</protein>
<dbReference type="Proteomes" id="UP000269721">
    <property type="component" value="Unassembled WGS sequence"/>
</dbReference>
<keyword evidence="3" id="KW-1185">Reference proteome</keyword>
<evidence type="ECO:0000313" key="3">
    <source>
        <dbReference type="Proteomes" id="UP000269721"/>
    </source>
</evidence>
<dbReference type="AlphaFoldDB" id="A0A4P9W3V3"/>
<proteinExistence type="predicted"/>
<gene>
    <name evidence="2" type="ORF">BDK51DRAFT_51821</name>
</gene>
<organism evidence="2 3">
    <name type="scientific">Blyttiomyces helicus</name>
    <dbReference type="NCBI Taxonomy" id="388810"/>
    <lineage>
        <taxon>Eukaryota</taxon>
        <taxon>Fungi</taxon>
        <taxon>Fungi incertae sedis</taxon>
        <taxon>Chytridiomycota</taxon>
        <taxon>Chytridiomycota incertae sedis</taxon>
        <taxon>Chytridiomycetes</taxon>
        <taxon>Chytridiomycetes incertae sedis</taxon>
        <taxon>Blyttiomyces</taxon>
    </lineage>
</organism>
<name>A0A4P9W3V3_9FUNG</name>